<evidence type="ECO:0000256" key="1">
    <source>
        <dbReference type="ARBA" id="ARBA00022562"/>
    </source>
</evidence>
<dbReference type="Gene3D" id="2.60.120.20">
    <property type="match status" value="1"/>
</dbReference>
<dbReference type="PRINTS" id="PR00226">
    <property type="entry name" value="GEMCOATMSV"/>
</dbReference>
<evidence type="ECO:0000313" key="6">
    <source>
        <dbReference type="Proteomes" id="UP000813462"/>
    </source>
</evidence>
<gene>
    <name evidence="5" type="ORF">FEM48_Zijuj02G0209700</name>
</gene>
<proteinExistence type="predicted"/>
<dbReference type="GO" id="GO:0005198">
    <property type="term" value="F:structural molecule activity"/>
    <property type="evidence" value="ECO:0007669"/>
    <property type="project" value="InterPro"/>
</dbReference>
<feature type="region of interest" description="Disordered" evidence="4">
    <location>
        <begin position="1"/>
        <end position="28"/>
    </location>
</feature>
<dbReference type="InterPro" id="IPR029053">
    <property type="entry name" value="Viral_coat"/>
</dbReference>
<evidence type="ECO:0000256" key="3">
    <source>
        <dbReference type="ARBA" id="ARBA00025657"/>
    </source>
</evidence>
<evidence type="ECO:0000313" key="5">
    <source>
        <dbReference type="EMBL" id="KAH7543668.1"/>
    </source>
</evidence>
<dbReference type="EMBL" id="JAEACU010000002">
    <property type="protein sequence ID" value="KAH7543668.1"/>
    <property type="molecule type" value="Genomic_DNA"/>
</dbReference>
<keyword evidence="2" id="KW-0238">DNA-binding</keyword>
<evidence type="ECO:0000256" key="4">
    <source>
        <dbReference type="SAM" id="MobiDB-lite"/>
    </source>
</evidence>
<dbReference type="InterPro" id="IPR000263">
    <property type="entry name" value="GV_A/BR1_coat"/>
</dbReference>
<dbReference type="InterPro" id="IPR000143">
    <property type="entry name" value="Gemcoat_MSV"/>
</dbReference>
<name>A0A978VXX3_ZIZJJ</name>
<comment type="function">
    <text evidence="3">Encapsidates the viral genome into characteristic twinned ('geminate') particles. Binds the genomic viral ssDNA and shuttles it into and out of the cell nucleus. Plays a role in protection of the genome from degradation, virus acquisition and transmission by insect vectors, infectivity, and systemic movement. The CP of monopartite geminiviruses is absolutely essential for virus movement.</text>
</comment>
<organism evidence="5 6">
    <name type="scientific">Ziziphus jujuba var. spinosa</name>
    <dbReference type="NCBI Taxonomy" id="714518"/>
    <lineage>
        <taxon>Eukaryota</taxon>
        <taxon>Viridiplantae</taxon>
        <taxon>Streptophyta</taxon>
        <taxon>Embryophyta</taxon>
        <taxon>Tracheophyta</taxon>
        <taxon>Spermatophyta</taxon>
        <taxon>Magnoliopsida</taxon>
        <taxon>eudicotyledons</taxon>
        <taxon>Gunneridae</taxon>
        <taxon>Pentapetalae</taxon>
        <taxon>rosids</taxon>
        <taxon>fabids</taxon>
        <taxon>Rosales</taxon>
        <taxon>Rhamnaceae</taxon>
        <taxon>Paliureae</taxon>
        <taxon>Ziziphus</taxon>
    </lineage>
</organism>
<dbReference type="Pfam" id="PF00844">
    <property type="entry name" value="Gemini_coat"/>
    <property type="match status" value="1"/>
</dbReference>
<dbReference type="AlphaFoldDB" id="A0A978VXX3"/>
<evidence type="ECO:0000256" key="2">
    <source>
        <dbReference type="ARBA" id="ARBA00023125"/>
    </source>
</evidence>
<dbReference type="Proteomes" id="UP000813462">
    <property type="component" value="Unassembled WGS sequence"/>
</dbReference>
<accession>A0A978VXX3</accession>
<evidence type="ECO:0008006" key="7">
    <source>
        <dbReference type="Google" id="ProtNLM"/>
    </source>
</evidence>
<feature type="compositionally biased region" description="Polar residues" evidence="4">
    <location>
        <begin position="1"/>
        <end position="10"/>
    </location>
</feature>
<protein>
    <recommendedName>
        <fullName evidence="7">Capsid protein</fullName>
    </recommendedName>
</protein>
<sequence length="267" mass="30114">MGVRQGSSSKWGGKVYRRRKWDRASKNRERANQIRALRALGMSSEAELASAMNDVGRPVVSRNRPSLQVAQFTWTSNKAAVIINQGGYVALMTNYPHGTEESRRHTNKTVTYKMDVRLFVQYPAAFLSCQFVLKCYWWVIYDRYPNGQLPTASTIFDIFFQDFPNTWSVSRDVCHRFVVKHKWVTTVKSNGSGATKTSQVKSPCVPYELGVAQNKFFKKLGCATEWKSTSSGDIGDIKSGALYLVAAGDGGKDLTPYVNARFGWKRH</sequence>
<comment type="caution">
    <text evidence="5">The sequence shown here is derived from an EMBL/GenBank/DDBJ whole genome shotgun (WGS) entry which is preliminary data.</text>
</comment>
<reference evidence="5" key="1">
    <citation type="journal article" date="2021" name="Front. Plant Sci.">
        <title>Chromosome-Scale Genome Assembly for Chinese Sour Jujube and Insights Into Its Genome Evolution and Domestication Signature.</title>
        <authorList>
            <person name="Shen L.-Y."/>
            <person name="Luo H."/>
            <person name="Wang X.-L."/>
            <person name="Wang X.-M."/>
            <person name="Qiu X.-J."/>
            <person name="Liu H."/>
            <person name="Zhou S.-S."/>
            <person name="Jia K.-H."/>
            <person name="Nie S."/>
            <person name="Bao Y.-T."/>
            <person name="Zhang R.-G."/>
            <person name="Yun Q.-Z."/>
            <person name="Chai Y.-H."/>
            <person name="Lu J.-Y."/>
            <person name="Li Y."/>
            <person name="Zhao S.-W."/>
            <person name="Mao J.-F."/>
            <person name="Jia S.-G."/>
            <person name="Mao Y.-M."/>
        </authorList>
    </citation>
    <scope>NUCLEOTIDE SEQUENCE</scope>
    <source>
        <strain evidence="5">AT0</strain>
        <tissue evidence="5">Leaf</tissue>
    </source>
</reference>
<keyword evidence="1" id="KW-1048">Host nucleus</keyword>
<dbReference type="PRINTS" id="PR00223">
    <property type="entry name" value="GEMCOATARBR1"/>
</dbReference>
<dbReference type="GO" id="GO:0003677">
    <property type="term" value="F:DNA binding"/>
    <property type="evidence" value="ECO:0007669"/>
    <property type="project" value="UniProtKB-KW"/>
</dbReference>